<keyword evidence="7" id="KW-0472">Membrane</keyword>
<keyword evidence="7" id="KW-1133">Transmembrane helix</keyword>
<evidence type="ECO:0000313" key="10">
    <source>
        <dbReference type="Proteomes" id="UP000640614"/>
    </source>
</evidence>
<dbReference type="Proteomes" id="UP000640614">
    <property type="component" value="Unassembled WGS sequence"/>
</dbReference>
<evidence type="ECO:0000259" key="8">
    <source>
        <dbReference type="PROSITE" id="PS50109"/>
    </source>
</evidence>
<gene>
    <name evidence="9" type="ORF">C4F50_20015</name>
</gene>
<sequence>MKINFKKTYKFAIKSALYISLFATGFVLLLMSLIYKEQELKHQAAFGIIFIISIYIFSFLVLQYRVERFIYRRVKKIYDEVSLLESTTLINQPINTDMETLSREVKKFATDKKLEIEMLEIREQYRREFLGNVSHELKTPLFTVQGYVSTLLDGAMDDKHIRKKYLKRAEKGVERLIYIVEDLDMITKLESGDLDLNMTDFDIVELIQSVFELLEMKADKKKIKLAFESKNVQSVIIRGDQDRIQQVLENLIVNSIKYGKEGGLTEVGVVNLTKKKVLIRISDNGEGVEKQNIPRLFERFYRVDKSGTRSEGGSGLGLAIVKHIIEAHKEKVYVESEFGIGSEFSFTLEKANRSQKIDFKKL</sequence>
<dbReference type="SUPFAM" id="SSF55874">
    <property type="entry name" value="ATPase domain of HSP90 chaperone/DNA topoisomerase II/histidine kinase"/>
    <property type="match status" value="1"/>
</dbReference>
<comment type="caution">
    <text evidence="9">The sequence shown here is derived from an EMBL/GenBank/DDBJ whole genome shotgun (WGS) entry which is preliminary data.</text>
</comment>
<proteinExistence type="predicted"/>
<keyword evidence="4" id="KW-0808">Transferase</keyword>
<dbReference type="PANTHER" id="PTHR45453:SF1">
    <property type="entry name" value="PHOSPHATE REGULON SENSOR PROTEIN PHOR"/>
    <property type="match status" value="1"/>
</dbReference>
<dbReference type="InterPro" id="IPR005467">
    <property type="entry name" value="His_kinase_dom"/>
</dbReference>
<dbReference type="Pfam" id="PF02518">
    <property type="entry name" value="HATPase_c"/>
    <property type="match status" value="1"/>
</dbReference>
<evidence type="ECO:0000256" key="4">
    <source>
        <dbReference type="ARBA" id="ARBA00022679"/>
    </source>
</evidence>
<keyword evidence="5 9" id="KW-0418">Kinase</keyword>
<dbReference type="SUPFAM" id="SSF47384">
    <property type="entry name" value="Homodimeric domain of signal transducing histidine kinase"/>
    <property type="match status" value="1"/>
</dbReference>
<feature type="transmembrane region" description="Helical" evidence="7">
    <location>
        <begin position="46"/>
        <end position="66"/>
    </location>
</feature>
<reference evidence="9 10" key="1">
    <citation type="submission" date="2018-07" db="EMBL/GenBank/DDBJ databases">
        <title>Genome assembly of strain KB82.</title>
        <authorList>
            <person name="Kukolya J."/>
            <person name="Horvath B."/>
            <person name="Nagy I."/>
            <person name="Toth A."/>
        </authorList>
    </citation>
    <scope>NUCLEOTIDE SEQUENCE [LARGE SCALE GENOMIC DNA]</scope>
    <source>
        <strain evidence="9 10">Kb82</strain>
    </source>
</reference>
<name>A0ABR9TPM7_9FLAO</name>
<keyword evidence="10" id="KW-1185">Reference proteome</keyword>
<feature type="domain" description="Histidine kinase" evidence="8">
    <location>
        <begin position="132"/>
        <end position="352"/>
    </location>
</feature>
<evidence type="ECO:0000256" key="1">
    <source>
        <dbReference type="ARBA" id="ARBA00000085"/>
    </source>
</evidence>
<dbReference type="Gene3D" id="1.10.287.130">
    <property type="match status" value="1"/>
</dbReference>
<dbReference type="SMART" id="SM00387">
    <property type="entry name" value="HATPase_c"/>
    <property type="match status" value="1"/>
</dbReference>
<dbReference type="InterPro" id="IPR004358">
    <property type="entry name" value="Sig_transdc_His_kin-like_C"/>
</dbReference>
<protein>
    <recommendedName>
        <fullName evidence="2">histidine kinase</fullName>
        <ecNumber evidence="2">2.7.13.3</ecNumber>
    </recommendedName>
</protein>
<dbReference type="EMBL" id="PRDM01000005">
    <property type="protein sequence ID" value="MBE8727206.1"/>
    <property type="molecule type" value="Genomic_DNA"/>
</dbReference>
<dbReference type="CDD" id="cd00082">
    <property type="entry name" value="HisKA"/>
    <property type="match status" value="1"/>
</dbReference>
<comment type="catalytic activity">
    <reaction evidence="1">
        <text>ATP + protein L-histidine = ADP + protein N-phospho-L-histidine.</text>
        <dbReference type="EC" id="2.7.13.3"/>
    </reaction>
</comment>
<dbReference type="InterPro" id="IPR036890">
    <property type="entry name" value="HATPase_C_sf"/>
</dbReference>
<evidence type="ECO:0000256" key="5">
    <source>
        <dbReference type="ARBA" id="ARBA00022777"/>
    </source>
</evidence>
<dbReference type="Pfam" id="PF00512">
    <property type="entry name" value="HisKA"/>
    <property type="match status" value="1"/>
</dbReference>
<evidence type="ECO:0000256" key="6">
    <source>
        <dbReference type="ARBA" id="ARBA00023012"/>
    </source>
</evidence>
<keyword evidence="3" id="KW-0597">Phosphoprotein</keyword>
<evidence type="ECO:0000256" key="2">
    <source>
        <dbReference type="ARBA" id="ARBA00012438"/>
    </source>
</evidence>
<feature type="transmembrane region" description="Helical" evidence="7">
    <location>
        <begin position="12"/>
        <end position="34"/>
    </location>
</feature>
<dbReference type="EC" id="2.7.13.3" evidence="2"/>
<accession>A0ABR9TPM7</accession>
<dbReference type="GO" id="GO:0016301">
    <property type="term" value="F:kinase activity"/>
    <property type="evidence" value="ECO:0007669"/>
    <property type="project" value="UniProtKB-KW"/>
</dbReference>
<organism evidence="9 10">
    <name type="scientific">Flavobacterium hungaricum</name>
    <dbReference type="NCBI Taxonomy" id="2082725"/>
    <lineage>
        <taxon>Bacteria</taxon>
        <taxon>Pseudomonadati</taxon>
        <taxon>Bacteroidota</taxon>
        <taxon>Flavobacteriia</taxon>
        <taxon>Flavobacteriales</taxon>
        <taxon>Flavobacteriaceae</taxon>
        <taxon>Flavobacterium</taxon>
    </lineage>
</organism>
<evidence type="ECO:0000256" key="3">
    <source>
        <dbReference type="ARBA" id="ARBA00022553"/>
    </source>
</evidence>
<dbReference type="PANTHER" id="PTHR45453">
    <property type="entry name" value="PHOSPHATE REGULON SENSOR PROTEIN PHOR"/>
    <property type="match status" value="1"/>
</dbReference>
<evidence type="ECO:0000313" key="9">
    <source>
        <dbReference type="EMBL" id="MBE8727206.1"/>
    </source>
</evidence>
<dbReference type="CDD" id="cd00075">
    <property type="entry name" value="HATPase"/>
    <property type="match status" value="1"/>
</dbReference>
<dbReference type="Gene3D" id="3.30.565.10">
    <property type="entry name" value="Histidine kinase-like ATPase, C-terminal domain"/>
    <property type="match status" value="1"/>
</dbReference>
<keyword evidence="7" id="KW-0812">Transmembrane</keyword>
<dbReference type="InterPro" id="IPR003594">
    <property type="entry name" value="HATPase_dom"/>
</dbReference>
<dbReference type="InterPro" id="IPR003661">
    <property type="entry name" value="HisK_dim/P_dom"/>
</dbReference>
<dbReference type="PRINTS" id="PR00344">
    <property type="entry name" value="BCTRLSENSOR"/>
</dbReference>
<keyword evidence="6" id="KW-0902">Two-component regulatory system</keyword>
<evidence type="ECO:0000256" key="7">
    <source>
        <dbReference type="SAM" id="Phobius"/>
    </source>
</evidence>
<dbReference type="SMART" id="SM00388">
    <property type="entry name" value="HisKA"/>
    <property type="match status" value="1"/>
</dbReference>
<dbReference type="RefSeq" id="WP_194140375.1">
    <property type="nucleotide sequence ID" value="NZ_PRDM01000005.1"/>
</dbReference>
<dbReference type="InterPro" id="IPR050351">
    <property type="entry name" value="BphY/WalK/GraS-like"/>
</dbReference>
<dbReference type="PROSITE" id="PS50109">
    <property type="entry name" value="HIS_KIN"/>
    <property type="match status" value="1"/>
</dbReference>
<dbReference type="InterPro" id="IPR036097">
    <property type="entry name" value="HisK_dim/P_sf"/>
</dbReference>